<proteinExistence type="predicted"/>
<sequence>MPPASRTRDRAASMGVRGGDAVVACTAGYCVQKPAARTCCPYCCRTTVLPVASGKQRAADHGIDAVVGSGGER</sequence>
<evidence type="ECO:0000313" key="2">
    <source>
        <dbReference type="Proteomes" id="UP001066276"/>
    </source>
</evidence>
<keyword evidence="2" id="KW-1185">Reference proteome</keyword>
<protein>
    <submittedName>
        <fullName evidence="1">Uncharacterized protein</fullName>
    </submittedName>
</protein>
<accession>A0AAV7VLN5</accession>
<dbReference type="AlphaFoldDB" id="A0AAV7VLN5"/>
<reference evidence="1" key="1">
    <citation type="journal article" date="2022" name="bioRxiv">
        <title>Sequencing and chromosome-scale assembly of the giantPleurodeles waltlgenome.</title>
        <authorList>
            <person name="Brown T."/>
            <person name="Elewa A."/>
            <person name="Iarovenko S."/>
            <person name="Subramanian E."/>
            <person name="Araus A.J."/>
            <person name="Petzold A."/>
            <person name="Susuki M."/>
            <person name="Suzuki K.-i.T."/>
            <person name="Hayashi T."/>
            <person name="Toyoda A."/>
            <person name="Oliveira C."/>
            <person name="Osipova E."/>
            <person name="Leigh N.D."/>
            <person name="Simon A."/>
            <person name="Yun M.H."/>
        </authorList>
    </citation>
    <scope>NUCLEOTIDE SEQUENCE</scope>
    <source>
        <strain evidence="1">20211129_DDA</strain>
        <tissue evidence="1">Liver</tissue>
    </source>
</reference>
<dbReference type="Proteomes" id="UP001066276">
    <property type="component" value="Chromosome 2_1"/>
</dbReference>
<organism evidence="1 2">
    <name type="scientific">Pleurodeles waltl</name>
    <name type="common">Iberian ribbed newt</name>
    <dbReference type="NCBI Taxonomy" id="8319"/>
    <lineage>
        <taxon>Eukaryota</taxon>
        <taxon>Metazoa</taxon>
        <taxon>Chordata</taxon>
        <taxon>Craniata</taxon>
        <taxon>Vertebrata</taxon>
        <taxon>Euteleostomi</taxon>
        <taxon>Amphibia</taxon>
        <taxon>Batrachia</taxon>
        <taxon>Caudata</taxon>
        <taxon>Salamandroidea</taxon>
        <taxon>Salamandridae</taxon>
        <taxon>Pleurodelinae</taxon>
        <taxon>Pleurodeles</taxon>
    </lineage>
</organism>
<name>A0AAV7VLN5_PLEWA</name>
<comment type="caution">
    <text evidence="1">The sequence shown here is derived from an EMBL/GenBank/DDBJ whole genome shotgun (WGS) entry which is preliminary data.</text>
</comment>
<gene>
    <name evidence="1" type="ORF">NDU88_006348</name>
</gene>
<dbReference type="EMBL" id="JANPWB010000003">
    <property type="protein sequence ID" value="KAJ1202550.1"/>
    <property type="molecule type" value="Genomic_DNA"/>
</dbReference>
<evidence type="ECO:0000313" key="1">
    <source>
        <dbReference type="EMBL" id="KAJ1202550.1"/>
    </source>
</evidence>